<evidence type="ECO:0008006" key="3">
    <source>
        <dbReference type="Google" id="ProtNLM"/>
    </source>
</evidence>
<dbReference type="InterPro" id="IPR029058">
    <property type="entry name" value="AB_hydrolase_fold"/>
</dbReference>
<dbReference type="Gene3D" id="3.40.50.1820">
    <property type="entry name" value="alpha/beta hydrolase"/>
    <property type="match status" value="1"/>
</dbReference>
<evidence type="ECO:0000313" key="2">
    <source>
        <dbReference type="Proteomes" id="UP000659904"/>
    </source>
</evidence>
<sequence>MRNQTGRSQVAERWLSEFRERSGVPDAKVVILARGMGGLLSRYWVEKLGGWTEWAALITLGTPYRGAVRARMANTPVAEPLANA</sequence>
<reference evidence="1 2" key="1">
    <citation type="submission" date="2021-01" db="EMBL/GenBank/DDBJ databases">
        <title>Whole genome shotgun sequence of Catellatospora citrea NBRC 14495.</title>
        <authorList>
            <person name="Komaki H."/>
            <person name="Tamura T."/>
        </authorList>
    </citation>
    <scope>NUCLEOTIDE SEQUENCE [LARGE SCALE GENOMIC DNA]</scope>
    <source>
        <strain evidence="1 2">NBRC 14495</strain>
    </source>
</reference>
<keyword evidence="2" id="KW-1185">Reference proteome</keyword>
<dbReference type="AlphaFoldDB" id="A0A8J3P0M5"/>
<dbReference type="RefSeq" id="WP_147432942.1">
    <property type="nucleotide sequence ID" value="NZ_BONH01000018.1"/>
</dbReference>
<proteinExistence type="predicted"/>
<dbReference type="EMBL" id="BONH01000018">
    <property type="protein sequence ID" value="GIF98996.1"/>
    <property type="molecule type" value="Genomic_DNA"/>
</dbReference>
<accession>A0A8J3P0M5</accession>
<dbReference type="SUPFAM" id="SSF53474">
    <property type="entry name" value="alpha/beta-Hydrolases"/>
    <property type="match status" value="1"/>
</dbReference>
<name>A0A8J3P0M5_9ACTN</name>
<protein>
    <recommendedName>
        <fullName evidence="3">Alpha/beta hydrolase</fullName>
    </recommendedName>
</protein>
<gene>
    <name evidence="1" type="ORF">Cci01nite_40900</name>
</gene>
<comment type="caution">
    <text evidence="1">The sequence shown here is derived from an EMBL/GenBank/DDBJ whole genome shotgun (WGS) entry which is preliminary data.</text>
</comment>
<dbReference type="Proteomes" id="UP000659904">
    <property type="component" value="Unassembled WGS sequence"/>
</dbReference>
<organism evidence="1 2">
    <name type="scientific">Catellatospora citrea</name>
    <dbReference type="NCBI Taxonomy" id="53366"/>
    <lineage>
        <taxon>Bacteria</taxon>
        <taxon>Bacillati</taxon>
        <taxon>Actinomycetota</taxon>
        <taxon>Actinomycetes</taxon>
        <taxon>Micromonosporales</taxon>
        <taxon>Micromonosporaceae</taxon>
        <taxon>Catellatospora</taxon>
    </lineage>
</organism>
<evidence type="ECO:0000313" key="1">
    <source>
        <dbReference type="EMBL" id="GIF98996.1"/>
    </source>
</evidence>